<dbReference type="InterPro" id="IPR001356">
    <property type="entry name" value="HD"/>
</dbReference>
<feature type="region of interest" description="Disordered" evidence="3">
    <location>
        <begin position="97"/>
        <end position="116"/>
    </location>
</feature>
<proteinExistence type="predicted"/>
<feature type="region of interest" description="Disordered" evidence="3">
    <location>
        <begin position="16"/>
        <end position="72"/>
    </location>
</feature>
<sequence>MKSFLQVKIWFQNRRSKQKKLCKGNGEPLSGDEDSLKDPDMSPPNSVATSIDGGGSNVSNTEENHRNSCNNNTEQNIIASSSTPVSLSSNLINPIPVSQSQQQQQQQQPPQQQPLQPSLMQASLLGVDSNGIDWSSHMNMLPGMANTLASTSLPPHPHMTMHMQQMQLSPHQLGAATTFTQNGGFVQQPGFWDKGSEADMKYYEHMAYYPHQPPPYLTYNPNTFS</sequence>
<evidence type="ECO:0000259" key="4">
    <source>
        <dbReference type="PROSITE" id="PS50071"/>
    </source>
</evidence>
<evidence type="ECO:0000256" key="1">
    <source>
        <dbReference type="ARBA" id="ARBA00004123"/>
    </source>
</evidence>
<keyword evidence="2" id="KW-0539">Nucleus</keyword>
<comment type="subcellular location">
    <subcellularLocation>
        <location evidence="1 2">Nucleus</location>
    </subcellularLocation>
</comment>
<keyword evidence="5" id="KW-1185">Reference proteome</keyword>
<protein>
    <submittedName>
        <fullName evidence="6">Homeobox domain-containing protein</fullName>
    </submittedName>
</protein>
<evidence type="ECO:0000313" key="5">
    <source>
        <dbReference type="Proteomes" id="UP000887577"/>
    </source>
</evidence>
<dbReference type="InterPro" id="IPR009057">
    <property type="entry name" value="Homeodomain-like_sf"/>
</dbReference>
<feature type="compositionally biased region" description="Polar residues" evidence="3">
    <location>
        <begin position="57"/>
        <end position="72"/>
    </location>
</feature>
<name>A0A914Z1V7_9BILA</name>
<evidence type="ECO:0000313" key="6">
    <source>
        <dbReference type="WBParaSite" id="PSU_v2.g4237.t1"/>
    </source>
</evidence>
<evidence type="ECO:0000256" key="2">
    <source>
        <dbReference type="PROSITE-ProRule" id="PRU00108"/>
    </source>
</evidence>
<dbReference type="GO" id="GO:0005634">
    <property type="term" value="C:nucleus"/>
    <property type="evidence" value="ECO:0007669"/>
    <property type="project" value="UniProtKB-SubCell"/>
</dbReference>
<dbReference type="PROSITE" id="PS50071">
    <property type="entry name" value="HOMEOBOX_2"/>
    <property type="match status" value="1"/>
</dbReference>
<dbReference type="CDD" id="cd00086">
    <property type="entry name" value="homeodomain"/>
    <property type="match status" value="1"/>
</dbReference>
<feature type="DNA-binding region" description="Homeobox" evidence="2">
    <location>
        <begin position="8"/>
        <end position="22"/>
    </location>
</feature>
<keyword evidence="2" id="KW-0238">DNA-binding</keyword>
<organism evidence="5 6">
    <name type="scientific">Panagrolaimus superbus</name>
    <dbReference type="NCBI Taxonomy" id="310955"/>
    <lineage>
        <taxon>Eukaryota</taxon>
        <taxon>Metazoa</taxon>
        <taxon>Ecdysozoa</taxon>
        <taxon>Nematoda</taxon>
        <taxon>Chromadorea</taxon>
        <taxon>Rhabditida</taxon>
        <taxon>Tylenchina</taxon>
        <taxon>Panagrolaimomorpha</taxon>
        <taxon>Panagrolaimoidea</taxon>
        <taxon>Panagrolaimidae</taxon>
        <taxon>Panagrolaimus</taxon>
    </lineage>
</organism>
<keyword evidence="2" id="KW-0371">Homeobox</keyword>
<dbReference type="GO" id="GO:0003677">
    <property type="term" value="F:DNA binding"/>
    <property type="evidence" value="ECO:0007669"/>
    <property type="project" value="UniProtKB-UniRule"/>
</dbReference>
<dbReference type="WBParaSite" id="PSU_v2.g4237.t1">
    <property type="protein sequence ID" value="PSU_v2.g4237.t1"/>
    <property type="gene ID" value="PSU_v2.g4237"/>
</dbReference>
<dbReference type="AlphaFoldDB" id="A0A914Z1V7"/>
<feature type="compositionally biased region" description="Low complexity" evidence="3">
    <location>
        <begin position="98"/>
        <end position="116"/>
    </location>
</feature>
<evidence type="ECO:0000256" key="3">
    <source>
        <dbReference type="SAM" id="MobiDB-lite"/>
    </source>
</evidence>
<reference evidence="6" key="1">
    <citation type="submission" date="2022-11" db="UniProtKB">
        <authorList>
            <consortium name="WormBaseParasite"/>
        </authorList>
    </citation>
    <scope>IDENTIFICATION</scope>
</reference>
<dbReference type="SUPFAM" id="SSF46689">
    <property type="entry name" value="Homeodomain-like"/>
    <property type="match status" value="1"/>
</dbReference>
<dbReference type="Proteomes" id="UP000887577">
    <property type="component" value="Unplaced"/>
</dbReference>
<feature type="domain" description="Homeobox" evidence="4">
    <location>
        <begin position="6"/>
        <end position="21"/>
    </location>
</feature>
<accession>A0A914Z1V7</accession>